<keyword evidence="3" id="KW-1185">Reference proteome</keyword>
<reference evidence="3" key="1">
    <citation type="submission" date="2015-08" db="EMBL/GenBank/DDBJ databases">
        <authorList>
            <person name="Babu N.S."/>
            <person name="Beckwith C.J."/>
            <person name="Beseler K.G."/>
            <person name="Brison A."/>
            <person name="Carone J.V."/>
            <person name="Caskin T.P."/>
            <person name="Diamond M."/>
            <person name="Durham M.E."/>
            <person name="Foxe J.M."/>
            <person name="Go M."/>
            <person name="Henderson B.A."/>
            <person name="Jones I.B."/>
            <person name="McGettigan J.A."/>
            <person name="Micheletti S.J."/>
            <person name="Nasrallah M.E."/>
            <person name="Ortiz D."/>
            <person name="Piller C.R."/>
            <person name="Privatt S.R."/>
            <person name="Schneider S.L."/>
            <person name="Sharp S."/>
            <person name="Smith T.C."/>
            <person name="Stanton J.D."/>
            <person name="Ullery H.E."/>
            <person name="Wilson R.J."/>
            <person name="Serrano M.G."/>
            <person name="Buck G."/>
            <person name="Lee V."/>
            <person name="Wang Y."/>
            <person name="Carvalho R."/>
            <person name="Voegtly L."/>
            <person name="Shi R."/>
            <person name="Duckworth R."/>
            <person name="Johnson A."/>
            <person name="Loviza R."/>
            <person name="Walstead R."/>
            <person name="Shah Z."/>
            <person name="Kiflezghi M."/>
            <person name="Wade K."/>
            <person name="Ball S.L."/>
            <person name="Bradley K.W."/>
            <person name="Asai D.J."/>
            <person name="Bowman C.A."/>
            <person name="Russell D.A."/>
            <person name="Pope W.H."/>
            <person name="Jacobs-Sera D."/>
            <person name="Hendrix R.W."/>
            <person name="Hatfull G.F."/>
        </authorList>
    </citation>
    <scope>NUCLEOTIDE SEQUENCE [LARGE SCALE GENOMIC DNA]</scope>
    <source>
        <strain evidence="3">JCM 19170</strain>
    </source>
</reference>
<proteinExistence type="predicted"/>
<organism evidence="2 3">
    <name type="scientific">Tepidiphilus thermophilus</name>
    <dbReference type="NCBI Taxonomy" id="876478"/>
    <lineage>
        <taxon>Bacteria</taxon>
        <taxon>Pseudomonadati</taxon>
        <taxon>Pseudomonadota</taxon>
        <taxon>Hydrogenophilia</taxon>
        <taxon>Hydrogenophilales</taxon>
        <taxon>Hydrogenophilaceae</taxon>
        <taxon>Tepidiphilus</taxon>
    </lineage>
</organism>
<dbReference type="AlphaFoldDB" id="A0A0K6ISU7"/>
<dbReference type="OrthoDB" id="6823185at2"/>
<gene>
    <name evidence="2" type="ORF">Ga0061068_10332</name>
</gene>
<dbReference type="EMBL" id="CYHH01000003">
    <property type="protein sequence ID" value="CUB06180.1"/>
    <property type="molecule type" value="Genomic_DNA"/>
</dbReference>
<dbReference type="RefSeq" id="WP_055423016.1">
    <property type="nucleotide sequence ID" value="NZ_CYHH01000003.1"/>
</dbReference>
<dbReference type="Pfam" id="PF01497">
    <property type="entry name" value="Peripla_BP_2"/>
    <property type="match status" value="1"/>
</dbReference>
<dbReference type="Gene3D" id="3.40.50.1980">
    <property type="entry name" value="Nitrogenase molybdenum iron protein domain"/>
    <property type="match status" value="2"/>
</dbReference>
<accession>A0A0K6ISU7</accession>
<evidence type="ECO:0000313" key="3">
    <source>
        <dbReference type="Proteomes" id="UP000182108"/>
    </source>
</evidence>
<name>A0A0K6ISU7_9PROT</name>
<dbReference type="PANTHER" id="PTHR30535">
    <property type="entry name" value="VITAMIN B12-BINDING PROTEIN"/>
    <property type="match status" value="1"/>
</dbReference>
<dbReference type="SUPFAM" id="SSF53807">
    <property type="entry name" value="Helical backbone' metal receptor"/>
    <property type="match status" value="1"/>
</dbReference>
<protein>
    <submittedName>
        <fullName evidence="2">Periplasmic binding protein</fullName>
    </submittedName>
</protein>
<dbReference type="PROSITE" id="PS50983">
    <property type="entry name" value="FE_B12_PBP"/>
    <property type="match status" value="1"/>
</dbReference>
<evidence type="ECO:0000313" key="2">
    <source>
        <dbReference type="EMBL" id="CUB06180.1"/>
    </source>
</evidence>
<dbReference type="PANTHER" id="PTHR30535:SF34">
    <property type="entry name" value="MOLYBDATE-BINDING PROTEIN MOLA"/>
    <property type="match status" value="1"/>
</dbReference>
<feature type="domain" description="Fe/B12 periplasmic-binding" evidence="1">
    <location>
        <begin position="30"/>
        <end position="268"/>
    </location>
</feature>
<dbReference type="InterPro" id="IPR050902">
    <property type="entry name" value="ABC_Transporter_SBP"/>
</dbReference>
<evidence type="ECO:0000259" key="1">
    <source>
        <dbReference type="PROSITE" id="PS50983"/>
    </source>
</evidence>
<dbReference type="Proteomes" id="UP000182108">
    <property type="component" value="Unassembled WGS sequence"/>
</dbReference>
<dbReference type="GO" id="GO:0071281">
    <property type="term" value="P:cellular response to iron ion"/>
    <property type="evidence" value="ECO:0007669"/>
    <property type="project" value="TreeGrafter"/>
</dbReference>
<sequence length="268" mass="29539">MKTPRVWHRQLFVIVAFFACVAQAQEGPRRVVSVNLCADQLLLRLAPERVIAITTLSRRADLAPDPTLGADKPAIRGSAEEILALRPDLVVFGPFSAAATRTLLERLGLPVYTLPYVESLDALRDAIRTLGRLVHEPERAAALETRLDALARPLGVEGETPVILYYLQGGYSAGRGTWVGELIERSGGINAAERAGLIGHGDLPLERALAARPTRWWRTVYQNDTPTLGERLLAHPALRRQAGEPHWLPSWAITCAGPWSFEALERLR</sequence>
<dbReference type="PROSITE" id="PS51257">
    <property type="entry name" value="PROKAR_LIPOPROTEIN"/>
    <property type="match status" value="1"/>
</dbReference>
<dbReference type="InterPro" id="IPR002491">
    <property type="entry name" value="ABC_transptr_periplasmic_BD"/>
</dbReference>